<comment type="similarity">
    <text evidence="8">Belongs to the methyl-accepting chemotaxis (MCP) protein family.</text>
</comment>
<keyword evidence="14" id="KW-1185">Reference proteome</keyword>
<dbReference type="CDD" id="cd06225">
    <property type="entry name" value="HAMP"/>
    <property type="match status" value="1"/>
</dbReference>
<proteinExistence type="inferred from homology"/>
<evidence type="ECO:0000256" key="1">
    <source>
        <dbReference type="ARBA" id="ARBA00004651"/>
    </source>
</evidence>
<dbReference type="SUPFAM" id="SSF58104">
    <property type="entry name" value="Methyl-accepting chemotaxis protein (MCP) signaling domain"/>
    <property type="match status" value="2"/>
</dbReference>
<dbReference type="Pfam" id="PF02743">
    <property type="entry name" value="dCache_1"/>
    <property type="match status" value="1"/>
</dbReference>
<evidence type="ECO:0000256" key="5">
    <source>
        <dbReference type="ARBA" id="ARBA00022989"/>
    </source>
</evidence>
<dbReference type="Proteomes" id="UP000481043">
    <property type="component" value="Unassembled WGS sequence"/>
</dbReference>
<dbReference type="Gene3D" id="3.30.450.20">
    <property type="entry name" value="PAS domain"/>
    <property type="match status" value="1"/>
</dbReference>
<keyword evidence="5 10" id="KW-1133">Transmembrane helix</keyword>
<keyword evidence="2" id="KW-1003">Cell membrane</keyword>
<organism evidence="13 14">
    <name type="scientific">Bacillus mesophilus</name>
    <dbReference type="NCBI Taxonomy" id="1808955"/>
    <lineage>
        <taxon>Bacteria</taxon>
        <taxon>Bacillati</taxon>
        <taxon>Bacillota</taxon>
        <taxon>Bacilli</taxon>
        <taxon>Bacillales</taxon>
        <taxon>Bacillaceae</taxon>
        <taxon>Bacillus</taxon>
    </lineage>
</organism>
<evidence type="ECO:0000256" key="4">
    <source>
        <dbReference type="ARBA" id="ARBA00022692"/>
    </source>
</evidence>
<evidence type="ECO:0000256" key="9">
    <source>
        <dbReference type="PROSITE-ProRule" id="PRU00284"/>
    </source>
</evidence>
<dbReference type="SMART" id="SM00283">
    <property type="entry name" value="MA"/>
    <property type="match status" value="1"/>
</dbReference>
<dbReference type="EMBL" id="JAAIWM010000009">
    <property type="protein sequence ID" value="NEY73787.1"/>
    <property type="molecule type" value="Genomic_DNA"/>
</dbReference>
<feature type="transmembrane region" description="Helical" evidence="10">
    <location>
        <begin position="310"/>
        <end position="333"/>
    </location>
</feature>
<evidence type="ECO:0000313" key="13">
    <source>
        <dbReference type="EMBL" id="NEY73787.1"/>
    </source>
</evidence>
<dbReference type="InterPro" id="IPR004089">
    <property type="entry name" value="MCPsignal_dom"/>
</dbReference>
<dbReference type="Pfam" id="PF00015">
    <property type="entry name" value="MCPsignal"/>
    <property type="match status" value="1"/>
</dbReference>
<evidence type="ECO:0000313" key="14">
    <source>
        <dbReference type="Proteomes" id="UP000481043"/>
    </source>
</evidence>
<comment type="caution">
    <text evidence="13">The sequence shown here is derived from an EMBL/GenBank/DDBJ whole genome shotgun (WGS) entry which is preliminary data.</text>
</comment>
<feature type="domain" description="Methyl-accepting transducer" evidence="11">
    <location>
        <begin position="406"/>
        <end position="642"/>
    </location>
</feature>
<keyword evidence="6 10" id="KW-0472">Membrane</keyword>
<keyword evidence="7 9" id="KW-0807">Transducer</keyword>
<dbReference type="PANTHER" id="PTHR32089:SF112">
    <property type="entry name" value="LYSOZYME-LIKE PROTEIN-RELATED"/>
    <property type="match status" value="1"/>
</dbReference>
<protein>
    <submittedName>
        <fullName evidence="13">Methyl-accepting chemotaxis protein</fullName>
    </submittedName>
</protein>
<evidence type="ECO:0000256" key="10">
    <source>
        <dbReference type="SAM" id="Phobius"/>
    </source>
</evidence>
<dbReference type="Gene3D" id="1.10.287.950">
    <property type="entry name" value="Methyl-accepting chemotaxis protein"/>
    <property type="match status" value="1"/>
</dbReference>
<dbReference type="GO" id="GO:0007165">
    <property type="term" value="P:signal transduction"/>
    <property type="evidence" value="ECO:0007669"/>
    <property type="project" value="UniProtKB-KW"/>
</dbReference>
<dbReference type="SMART" id="SM00304">
    <property type="entry name" value="HAMP"/>
    <property type="match status" value="1"/>
</dbReference>
<evidence type="ECO:0000256" key="7">
    <source>
        <dbReference type="ARBA" id="ARBA00023224"/>
    </source>
</evidence>
<dbReference type="InterPro" id="IPR033479">
    <property type="entry name" value="dCache_1"/>
</dbReference>
<evidence type="ECO:0000259" key="12">
    <source>
        <dbReference type="PROSITE" id="PS50885"/>
    </source>
</evidence>
<dbReference type="PROSITE" id="PS50885">
    <property type="entry name" value="HAMP"/>
    <property type="match status" value="1"/>
</dbReference>
<dbReference type="GO" id="GO:0006935">
    <property type="term" value="P:chemotaxis"/>
    <property type="evidence" value="ECO:0007669"/>
    <property type="project" value="UniProtKB-KW"/>
</dbReference>
<dbReference type="PANTHER" id="PTHR32089">
    <property type="entry name" value="METHYL-ACCEPTING CHEMOTAXIS PROTEIN MCPB"/>
    <property type="match status" value="1"/>
</dbReference>
<keyword evidence="4 10" id="KW-0812">Transmembrane</keyword>
<evidence type="ECO:0000256" key="2">
    <source>
        <dbReference type="ARBA" id="ARBA00022475"/>
    </source>
</evidence>
<accession>A0A6M0QBZ2</accession>
<evidence type="ECO:0000256" key="3">
    <source>
        <dbReference type="ARBA" id="ARBA00022500"/>
    </source>
</evidence>
<evidence type="ECO:0000256" key="6">
    <source>
        <dbReference type="ARBA" id="ARBA00023136"/>
    </source>
</evidence>
<dbReference type="GO" id="GO:0005886">
    <property type="term" value="C:plasma membrane"/>
    <property type="evidence" value="ECO:0007669"/>
    <property type="project" value="UniProtKB-SubCell"/>
</dbReference>
<dbReference type="CDD" id="cd18773">
    <property type="entry name" value="PDC1_HK_sensor"/>
    <property type="match status" value="1"/>
</dbReference>
<keyword evidence="3" id="KW-0145">Chemotaxis</keyword>
<evidence type="ECO:0000256" key="8">
    <source>
        <dbReference type="ARBA" id="ARBA00029447"/>
    </source>
</evidence>
<dbReference type="InterPro" id="IPR003660">
    <property type="entry name" value="HAMP_dom"/>
</dbReference>
<gene>
    <name evidence="13" type="ORF">G4D63_18895</name>
</gene>
<reference evidence="13 14" key="1">
    <citation type="submission" date="2020-02" db="EMBL/GenBank/DDBJ databases">
        <title>Bacillus aquiflavi sp. nov., isolated from yellow water of strong flavor Chinese baijiu in Yibin region of China.</title>
        <authorList>
            <person name="Xie J."/>
        </authorList>
    </citation>
    <scope>NUCLEOTIDE SEQUENCE [LARGE SCALE GENOMIC DNA]</scope>
    <source>
        <strain evidence="13 14">SA4</strain>
    </source>
</reference>
<name>A0A6M0QBZ2_9BACI</name>
<feature type="domain" description="HAMP" evidence="12">
    <location>
        <begin position="334"/>
        <end position="387"/>
    </location>
</feature>
<dbReference type="Gene3D" id="6.10.340.10">
    <property type="match status" value="1"/>
</dbReference>
<dbReference type="Pfam" id="PF00672">
    <property type="entry name" value="HAMP"/>
    <property type="match status" value="1"/>
</dbReference>
<dbReference type="AlphaFoldDB" id="A0A6M0QBZ2"/>
<comment type="subcellular location">
    <subcellularLocation>
        <location evidence="1">Cell membrane</location>
        <topology evidence="1">Multi-pass membrane protein</topology>
    </subcellularLocation>
</comment>
<sequence>MKKNNKRISLTAKMIFIFLSISLIPLAVLGVVSTSSSSTAIEEEKESKLSAVRDIKKTQVENYFKERFADISILAKRDDVIDAMAEYKVVFENYGINSEEYKEINAKYQENLKYFVDEYGYYDLFLIDNVGDVVYTAANESDFGENVVDGSLKDTNLAKAFEVGKENTTLEDYAYYEPSKAFASFIASPVKDKNGSFLGVVALQISDEAIQNIMSERSGMGESGETYLVGADQFMRSDSIFTEDPDIGVNQIDTVATREALDGETNVKLIKDYRNVYVYSAYAPLDIKGLDWVIVAEIDEAEAKQSIDALVLKLFILVVISALIVALISVFFARRTSKPIVEASIRVKEIESGDLSKQSLKVTSNDEVGELVQSLNQMNIKMHELVGGIRKSSEELSAGSEETSASVEEVTATVEDLNKVVQGVAEEATNGRNATLEASQSLIQLSSLIQLAKEKARSGKVSSENTMQSAKDGADKVEETVSKMGEIEIKTEETQKLISELEVYSKEIEQITNTITSIAAQTNLLALNASIEAARAGEHGKGFAVVANEVRKLAEESNHGAGEVSLLTKKIAELTKKSALSMGESRNIVSEGMQVAKIAGFSLQQILEAVDLTVVSINEINDITSDEVATSDAIVKLINNLATIVETTASSAEEMMASFEETTASMQTVSAVSEQTSGMANDLINSVGRFKL</sequence>
<dbReference type="PROSITE" id="PS50111">
    <property type="entry name" value="CHEMOTAXIS_TRANSDUC_2"/>
    <property type="match status" value="1"/>
</dbReference>
<evidence type="ECO:0000259" key="11">
    <source>
        <dbReference type="PROSITE" id="PS50111"/>
    </source>
</evidence>